<name>A0A7S3BKQ8_9EUKA</name>
<feature type="transmembrane region" description="Helical" evidence="1">
    <location>
        <begin position="96"/>
        <end position="119"/>
    </location>
</feature>
<evidence type="ECO:0000256" key="1">
    <source>
        <dbReference type="SAM" id="Phobius"/>
    </source>
</evidence>
<accession>A0A7S3BKQ8</accession>
<gene>
    <name evidence="2" type="ORF">HERI1096_LOCUS31842</name>
</gene>
<dbReference type="EMBL" id="HBHX01057688">
    <property type="protein sequence ID" value="CAE0137641.1"/>
    <property type="molecule type" value="Transcribed_RNA"/>
</dbReference>
<sequence length="121" mass="13039">MPHGLGMRDGRGPRKLFSHTPPRVRAERAACKISTRIAKTTTPGNESAGSRAKDVALLAGAADVLGPERRFVLATMREMVHGTELSPDQKICVLKLMIAVLIVGMLCVCAIVCLIVYVMPK</sequence>
<keyword evidence="1" id="KW-1133">Transmembrane helix</keyword>
<dbReference type="AlphaFoldDB" id="A0A7S3BKQ8"/>
<keyword evidence="1" id="KW-0812">Transmembrane</keyword>
<protein>
    <submittedName>
        <fullName evidence="2">Uncharacterized protein</fullName>
    </submittedName>
</protein>
<organism evidence="2">
    <name type="scientific">Haptolina ericina</name>
    <dbReference type="NCBI Taxonomy" id="156174"/>
    <lineage>
        <taxon>Eukaryota</taxon>
        <taxon>Haptista</taxon>
        <taxon>Haptophyta</taxon>
        <taxon>Prymnesiophyceae</taxon>
        <taxon>Prymnesiales</taxon>
        <taxon>Prymnesiaceae</taxon>
        <taxon>Haptolina</taxon>
    </lineage>
</organism>
<proteinExistence type="predicted"/>
<keyword evidence="1" id="KW-0472">Membrane</keyword>
<evidence type="ECO:0000313" key="2">
    <source>
        <dbReference type="EMBL" id="CAE0137641.1"/>
    </source>
</evidence>
<reference evidence="2" key="1">
    <citation type="submission" date="2021-01" db="EMBL/GenBank/DDBJ databases">
        <authorList>
            <person name="Corre E."/>
            <person name="Pelletier E."/>
            <person name="Niang G."/>
            <person name="Scheremetjew M."/>
            <person name="Finn R."/>
            <person name="Kale V."/>
            <person name="Holt S."/>
            <person name="Cochrane G."/>
            <person name="Meng A."/>
            <person name="Brown T."/>
            <person name="Cohen L."/>
        </authorList>
    </citation>
    <scope>NUCLEOTIDE SEQUENCE</scope>
    <source>
        <strain evidence="2">CCMP281</strain>
    </source>
</reference>